<dbReference type="PANTHER" id="PTHR31415:SF4">
    <property type="entry name" value="NDR1_HIN1-LIKE PROTEIN 3"/>
    <property type="match status" value="1"/>
</dbReference>
<reference evidence="7" key="1">
    <citation type="submission" date="2022-07" db="EMBL/GenBank/DDBJ databases">
        <authorList>
            <person name="Macas J."/>
            <person name="Novak P."/>
            <person name="Neumann P."/>
        </authorList>
    </citation>
    <scope>NUCLEOTIDE SEQUENCE</scope>
</reference>
<dbReference type="OrthoDB" id="1889094at2759"/>
<name>A0A9P0ZWG1_CUSEU</name>
<evidence type="ECO:0000256" key="1">
    <source>
        <dbReference type="ARBA" id="ARBA00004167"/>
    </source>
</evidence>
<accession>A0A9P0ZWG1</accession>
<dbReference type="PANTHER" id="PTHR31415">
    <property type="entry name" value="OS05G0367900 PROTEIN"/>
    <property type="match status" value="1"/>
</dbReference>
<dbReference type="Proteomes" id="UP001152484">
    <property type="component" value="Unassembled WGS sequence"/>
</dbReference>
<feature type="domain" description="Late embryogenesis abundant protein LEA-2 subgroup" evidence="6">
    <location>
        <begin position="93"/>
        <end position="193"/>
    </location>
</feature>
<keyword evidence="8" id="KW-1185">Reference proteome</keyword>
<dbReference type="GO" id="GO:0005886">
    <property type="term" value="C:plasma membrane"/>
    <property type="evidence" value="ECO:0007669"/>
    <property type="project" value="TreeGrafter"/>
</dbReference>
<evidence type="ECO:0000256" key="5">
    <source>
        <dbReference type="SAM" id="Phobius"/>
    </source>
</evidence>
<organism evidence="7 8">
    <name type="scientific">Cuscuta europaea</name>
    <name type="common">European dodder</name>
    <dbReference type="NCBI Taxonomy" id="41803"/>
    <lineage>
        <taxon>Eukaryota</taxon>
        <taxon>Viridiplantae</taxon>
        <taxon>Streptophyta</taxon>
        <taxon>Embryophyta</taxon>
        <taxon>Tracheophyta</taxon>
        <taxon>Spermatophyta</taxon>
        <taxon>Magnoliopsida</taxon>
        <taxon>eudicotyledons</taxon>
        <taxon>Gunneridae</taxon>
        <taxon>Pentapetalae</taxon>
        <taxon>asterids</taxon>
        <taxon>lamiids</taxon>
        <taxon>Solanales</taxon>
        <taxon>Convolvulaceae</taxon>
        <taxon>Cuscuteae</taxon>
        <taxon>Cuscuta</taxon>
        <taxon>Cuscuta subgen. Cuscuta</taxon>
    </lineage>
</organism>
<evidence type="ECO:0000256" key="2">
    <source>
        <dbReference type="ARBA" id="ARBA00022692"/>
    </source>
</evidence>
<evidence type="ECO:0000256" key="4">
    <source>
        <dbReference type="ARBA" id="ARBA00023136"/>
    </source>
</evidence>
<sequence length="223" mass="25372">MSKPKVSYSHGRRGGGSDCNPCGCCYGCLFNCFISCIFQILCTLLFIVAIIAVILWLIFRPNALRFYVDNASLTQFDYSASRNTLNYNLAVNMSIRNPNKRIGVYYDSIEVRALYDNQRFSVANIDPFFQETKNTSNLQSVFKGQNPLPLGDSSEYSNQKKNGGFEIQLKLYLKVRLKFWLIKSKNIKYSIDCDLNYVPLISNGTSSGISASGFERTRCHLHW</sequence>
<dbReference type="InterPro" id="IPR004864">
    <property type="entry name" value="LEA_2"/>
</dbReference>
<keyword evidence="2 5" id="KW-0812">Transmembrane</keyword>
<gene>
    <name evidence="7" type="ORF">CEURO_LOCUS21688</name>
</gene>
<comment type="caution">
    <text evidence="7">The sequence shown here is derived from an EMBL/GenBank/DDBJ whole genome shotgun (WGS) entry which is preliminary data.</text>
</comment>
<evidence type="ECO:0000256" key="3">
    <source>
        <dbReference type="ARBA" id="ARBA00022989"/>
    </source>
</evidence>
<keyword evidence="3 5" id="KW-1133">Transmembrane helix</keyword>
<protein>
    <recommendedName>
        <fullName evidence="6">Late embryogenesis abundant protein LEA-2 subgroup domain-containing protein</fullName>
    </recommendedName>
</protein>
<comment type="subcellular location">
    <subcellularLocation>
        <location evidence="1">Membrane</location>
        <topology evidence="1">Single-pass membrane protein</topology>
    </subcellularLocation>
</comment>
<dbReference type="GO" id="GO:0098542">
    <property type="term" value="P:defense response to other organism"/>
    <property type="evidence" value="ECO:0007669"/>
    <property type="project" value="InterPro"/>
</dbReference>
<dbReference type="Pfam" id="PF03168">
    <property type="entry name" value="LEA_2"/>
    <property type="match status" value="1"/>
</dbReference>
<evidence type="ECO:0000313" key="7">
    <source>
        <dbReference type="EMBL" id="CAH9117788.1"/>
    </source>
</evidence>
<evidence type="ECO:0000259" key="6">
    <source>
        <dbReference type="Pfam" id="PF03168"/>
    </source>
</evidence>
<dbReference type="EMBL" id="CAMAPE010000074">
    <property type="protein sequence ID" value="CAH9117788.1"/>
    <property type="molecule type" value="Genomic_DNA"/>
</dbReference>
<feature type="transmembrane region" description="Helical" evidence="5">
    <location>
        <begin position="37"/>
        <end position="59"/>
    </location>
</feature>
<keyword evidence="4 5" id="KW-0472">Membrane</keyword>
<evidence type="ECO:0000313" key="8">
    <source>
        <dbReference type="Proteomes" id="UP001152484"/>
    </source>
</evidence>
<proteinExistence type="predicted"/>
<dbReference type="InterPro" id="IPR044839">
    <property type="entry name" value="NDR1-like"/>
</dbReference>
<dbReference type="AlphaFoldDB" id="A0A9P0ZWG1"/>
<dbReference type="GO" id="GO:0009506">
    <property type="term" value="C:plasmodesma"/>
    <property type="evidence" value="ECO:0007669"/>
    <property type="project" value="TreeGrafter"/>
</dbReference>